<evidence type="ECO:0000313" key="2">
    <source>
        <dbReference type="Proteomes" id="UP000178367"/>
    </source>
</evidence>
<reference evidence="1 2" key="1">
    <citation type="journal article" date="2016" name="Nat. Commun.">
        <title>Thousands of microbial genomes shed light on interconnected biogeochemical processes in an aquifer system.</title>
        <authorList>
            <person name="Anantharaman K."/>
            <person name="Brown C.T."/>
            <person name="Hug L.A."/>
            <person name="Sharon I."/>
            <person name="Castelle C.J."/>
            <person name="Probst A.J."/>
            <person name="Thomas B.C."/>
            <person name="Singh A."/>
            <person name="Wilkins M.J."/>
            <person name="Karaoz U."/>
            <person name="Brodie E.L."/>
            <person name="Williams K.H."/>
            <person name="Hubbard S.S."/>
            <person name="Banfield J.F."/>
        </authorList>
    </citation>
    <scope>NUCLEOTIDE SEQUENCE [LARGE SCALE GENOMIC DNA]</scope>
</reference>
<organism evidence="1 2">
    <name type="scientific">Candidatus Falkowbacteria bacterium RIFOXYA2_FULL_47_19</name>
    <dbReference type="NCBI Taxonomy" id="1797994"/>
    <lineage>
        <taxon>Bacteria</taxon>
        <taxon>Candidatus Falkowiibacteriota</taxon>
    </lineage>
</organism>
<accession>A0A1F5SJP8</accession>
<dbReference type="STRING" id="1797994.A2227_06045"/>
<comment type="caution">
    <text evidence="1">The sequence shown here is derived from an EMBL/GenBank/DDBJ whole genome shotgun (WGS) entry which is preliminary data.</text>
</comment>
<evidence type="ECO:0000313" key="1">
    <source>
        <dbReference type="EMBL" id="OGF26948.1"/>
    </source>
</evidence>
<dbReference type="AlphaFoldDB" id="A0A1F5SJP8"/>
<dbReference type="Proteomes" id="UP000178367">
    <property type="component" value="Unassembled WGS sequence"/>
</dbReference>
<proteinExistence type="predicted"/>
<gene>
    <name evidence="1" type="ORF">A2227_06045</name>
</gene>
<dbReference type="EMBL" id="MFGB01000011">
    <property type="protein sequence ID" value="OGF26948.1"/>
    <property type="molecule type" value="Genomic_DNA"/>
</dbReference>
<protein>
    <submittedName>
        <fullName evidence="1">Uncharacterized protein</fullName>
    </submittedName>
</protein>
<sequence>MEYYNKAENMDQKVVENAYNILKEEAGRGSLPTYGYIYDRLGVDSRSPTDRKRGSAILTEVNRASLAEKNVMITAIAVRQESQMPGKMFYVLAEEFGKLKSDAGEEEKAAFWRDELERVYEAYKKDK</sequence>
<name>A0A1F5SJP8_9BACT</name>